<dbReference type="PANTHER" id="PTHR37318">
    <property type="entry name" value="BSL7504 PROTEIN"/>
    <property type="match status" value="1"/>
</dbReference>
<dbReference type="AlphaFoldDB" id="A0A517QYW6"/>
<feature type="domain" description="HTH arsR-type" evidence="2">
    <location>
        <begin position="12"/>
        <end position="96"/>
    </location>
</feature>
<dbReference type="KEGG" id="svp:Pan189_12080"/>
<evidence type="ECO:0000259" key="1">
    <source>
        <dbReference type="SMART" id="SM00347"/>
    </source>
</evidence>
<dbReference type="Gene3D" id="1.10.10.10">
    <property type="entry name" value="Winged helix-like DNA-binding domain superfamily/Winged helix DNA-binding domain"/>
    <property type="match status" value="1"/>
</dbReference>
<dbReference type="InterPro" id="IPR011991">
    <property type="entry name" value="ArsR-like_HTH"/>
</dbReference>
<dbReference type="EMBL" id="CP036268">
    <property type="protein sequence ID" value="QDT36845.1"/>
    <property type="molecule type" value="Genomic_DNA"/>
</dbReference>
<keyword evidence="4" id="KW-1185">Reference proteome</keyword>
<reference evidence="3 4" key="1">
    <citation type="submission" date="2019-02" db="EMBL/GenBank/DDBJ databases">
        <title>Deep-cultivation of Planctomycetes and their phenomic and genomic characterization uncovers novel biology.</title>
        <authorList>
            <person name="Wiegand S."/>
            <person name="Jogler M."/>
            <person name="Boedeker C."/>
            <person name="Pinto D."/>
            <person name="Vollmers J."/>
            <person name="Rivas-Marin E."/>
            <person name="Kohn T."/>
            <person name="Peeters S.H."/>
            <person name="Heuer A."/>
            <person name="Rast P."/>
            <person name="Oberbeckmann S."/>
            <person name="Bunk B."/>
            <person name="Jeske O."/>
            <person name="Meyerdierks A."/>
            <person name="Storesund J.E."/>
            <person name="Kallscheuer N."/>
            <person name="Luecker S."/>
            <person name="Lage O.M."/>
            <person name="Pohl T."/>
            <person name="Merkel B.J."/>
            <person name="Hornburger P."/>
            <person name="Mueller R.-W."/>
            <person name="Bruemmer F."/>
            <person name="Labrenz M."/>
            <person name="Spormann A.M."/>
            <person name="Op den Camp H."/>
            <person name="Overmann J."/>
            <person name="Amann R."/>
            <person name="Jetten M.S.M."/>
            <person name="Mascher T."/>
            <person name="Medema M.H."/>
            <person name="Devos D.P."/>
            <person name="Kaster A.-K."/>
            <person name="Ovreas L."/>
            <person name="Rohde M."/>
            <person name="Galperin M.Y."/>
            <person name="Jogler C."/>
        </authorList>
    </citation>
    <scope>NUCLEOTIDE SEQUENCE [LARGE SCALE GENOMIC DNA]</scope>
    <source>
        <strain evidence="3 4">Pan189</strain>
    </source>
</reference>
<dbReference type="InterPro" id="IPR001845">
    <property type="entry name" value="HTH_ArsR_DNA-bd_dom"/>
</dbReference>
<name>A0A517QYW6_9PLAN</name>
<dbReference type="InterPro" id="IPR036388">
    <property type="entry name" value="WH-like_DNA-bd_sf"/>
</dbReference>
<dbReference type="SUPFAM" id="SSF46785">
    <property type="entry name" value="Winged helix' DNA-binding domain"/>
    <property type="match status" value="1"/>
</dbReference>
<dbReference type="PANTHER" id="PTHR37318:SF1">
    <property type="entry name" value="BSL7504 PROTEIN"/>
    <property type="match status" value="1"/>
</dbReference>
<evidence type="ECO:0000259" key="2">
    <source>
        <dbReference type="SMART" id="SM00418"/>
    </source>
</evidence>
<protein>
    <submittedName>
        <fullName evidence="3">Helix-turn-helix domain protein</fullName>
    </submittedName>
</protein>
<proteinExistence type="predicted"/>
<evidence type="ECO:0000313" key="4">
    <source>
        <dbReference type="Proteomes" id="UP000317318"/>
    </source>
</evidence>
<dbReference type="CDD" id="cd00090">
    <property type="entry name" value="HTH_ARSR"/>
    <property type="match status" value="1"/>
</dbReference>
<dbReference type="InterPro" id="IPR000835">
    <property type="entry name" value="HTH_MarR-typ"/>
</dbReference>
<accession>A0A517QYW6</accession>
<dbReference type="SMART" id="SM00418">
    <property type="entry name" value="HTH_ARSR"/>
    <property type="match status" value="1"/>
</dbReference>
<dbReference type="InterPro" id="IPR027395">
    <property type="entry name" value="WH_DNA-bd_dom"/>
</dbReference>
<evidence type="ECO:0000313" key="3">
    <source>
        <dbReference type="EMBL" id="QDT36845.1"/>
    </source>
</evidence>
<organism evidence="3 4">
    <name type="scientific">Stratiformator vulcanicus</name>
    <dbReference type="NCBI Taxonomy" id="2527980"/>
    <lineage>
        <taxon>Bacteria</taxon>
        <taxon>Pseudomonadati</taxon>
        <taxon>Planctomycetota</taxon>
        <taxon>Planctomycetia</taxon>
        <taxon>Planctomycetales</taxon>
        <taxon>Planctomycetaceae</taxon>
        <taxon>Stratiformator</taxon>
    </lineage>
</organism>
<gene>
    <name evidence="3" type="ORF">Pan189_12080</name>
</gene>
<dbReference type="InterPro" id="IPR036390">
    <property type="entry name" value="WH_DNA-bd_sf"/>
</dbReference>
<sequence>MPESSGKFSYPGLSRVMHEKARLGILTSLVTQPNGVVFSDLKEHCDLTDGNLSRHLATLESAGLIEIWKSTSGGRSQTRVSLTESGREQFLSYLSELERVIADAAPTTQLSRARLADT</sequence>
<dbReference type="GO" id="GO:0003700">
    <property type="term" value="F:DNA-binding transcription factor activity"/>
    <property type="evidence" value="ECO:0007669"/>
    <property type="project" value="InterPro"/>
</dbReference>
<dbReference type="Proteomes" id="UP000317318">
    <property type="component" value="Chromosome"/>
</dbReference>
<dbReference type="Pfam" id="PF13601">
    <property type="entry name" value="HTH_34"/>
    <property type="match status" value="1"/>
</dbReference>
<dbReference type="SMART" id="SM00347">
    <property type="entry name" value="HTH_MARR"/>
    <property type="match status" value="1"/>
</dbReference>
<feature type="domain" description="HTH marR-type" evidence="1">
    <location>
        <begin position="18"/>
        <end position="112"/>
    </location>
</feature>